<name>A0AAE1DEA1_9GAST</name>
<proteinExistence type="predicted"/>
<evidence type="ECO:0000313" key="2">
    <source>
        <dbReference type="Proteomes" id="UP001283361"/>
    </source>
</evidence>
<gene>
    <name evidence="1" type="ORF">RRG08_039187</name>
</gene>
<dbReference type="Proteomes" id="UP001283361">
    <property type="component" value="Unassembled WGS sequence"/>
</dbReference>
<dbReference type="EMBL" id="JAWDGP010004155">
    <property type="protein sequence ID" value="KAK3767371.1"/>
    <property type="molecule type" value="Genomic_DNA"/>
</dbReference>
<comment type="caution">
    <text evidence="1">The sequence shown here is derived from an EMBL/GenBank/DDBJ whole genome shotgun (WGS) entry which is preliminary data.</text>
</comment>
<sequence>MWAGRRSLPAPNQLAGGPWNQSLRAAWRRCDCTPLGYHLFPSHGKIYFPRDSRYLLVRPISGTTSAGKLCRQDPNIA</sequence>
<organism evidence="1 2">
    <name type="scientific">Elysia crispata</name>
    <name type="common">lettuce slug</name>
    <dbReference type="NCBI Taxonomy" id="231223"/>
    <lineage>
        <taxon>Eukaryota</taxon>
        <taxon>Metazoa</taxon>
        <taxon>Spiralia</taxon>
        <taxon>Lophotrochozoa</taxon>
        <taxon>Mollusca</taxon>
        <taxon>Gastropoda</taxon>
        <taxon>Heterobranchia</taxon>
        <taxon>Euthyneura</taxon>
        <taxon>Panpulmonata</taxon>
        <taxon>Sacoglossa</taxon>
        <taxon>Placobranchoidea</taxon>
        <taxon>Plakobranchidae</taxon>
        <taxon>Elysia</taxon>
    </lineage>
</organism>
<accession>A0AAE1DEA1</accession>
<dbReference type="AlphaFoldDB" id="A0AAE1DEA1"/>
<evidence type="ECO:0000313" key="1">
    <source>
        <dbReference type="EMBL" id="KAK3767371.1"/>
    </source>
</evidence>
<keyword evidence="2" id="KW-1185">Reference proteome</keyword>
<protein>
    <submittedName>
        <fullName evidence="1">Uncharacterized protein</fullName>
    </submittedName>
</protein>
<reference evidence="1" key="1">
    <citation type="journal article" date="2023" name="G3 (Bethesda)">
        <title>A reference genome for the long-term kleptoplast-retaining sea slug Elysia crispata morphotype clarki.</title>
        <authorList>
            <person name="Eastman K.E."/>
            <person name="Pendleton A.L."/>
            <person name="Shaikh M.A."/>
            <person name="Suttiyut T."/>
            <person name="Ogas R."/>
            <person name="Tomko P."/>
            <person name="Gavelis G."/>
            <person name="Widhalm J.R."/>
            <person name="Wisecaver J.H."/>
        </authorList>
    </citation>
    <scope>NUCLEOTIDE SEQUENCE</scope>
    <source>
        <strain evidence="1">ECLA1</strain>
    </source>
</reference>